<evidence type="ECO:0000313" key="7">
    <source>
        <dbReference type="EMBL" id="MFC7186610.1"/>
    </source>
</evidence>
<dbReference type="EMBL" id="JBHSZZ010000028">
    <property type="protein sequence ID" value="MFC7186610.1"/>
    <property type="molecule type" value="Genomic_DNA"/>
</dbReference>
<evidence type="ECO:0000256" key="2">
    <source>
        <dbReference type="ARBA" id="ARBA00022692"/>
    </source>
</evidence>
<feature type="transmembrane region" description="Helical" evidence="5">
    <location>
        <begin position="288"/>
        <end position="309"/>
    </location>
</feature>
<proteinExistence type="predicted"/>
<feature type="transmembrane region" description="Helical" evidence="5">
    <location>
        <begin position="106"/>
        <end position="128"/>
    </location>
</feature>
<feature type="transmembrane region" description="Helical" evidence="5">
    <location>
        <begin position="45"/>
        <end position="65"/>
    </location>
</feature>
<feature type="transmembrane region" description="Helical" evidence="5">
    <location>
        <begin position="77"/>
        <end position="100"/>
    </location>
</feature>
<evidence type="ECO:0000256" key="1">
    <source>
        <dbReference type="ARBA" id="ARBA00004141"/>
    </source>
</evidence>
<accession>A0ABD5YG08</accession>
<dbReference type="PRINTS" id="PR01035">
    <property type="entry name" value="TCRTETA"/>
</dbReference>
<feature type="transmembrane region" description="Helical" evidence="5">
    <location>
        <begin position="12"/>
        <end position="30"/>
    </location>
</feature>
<evidence type="ECO:0000256" key="3">
    <source>
        <dbReference type="ARBA" id="ARBA00022989"/>
    </source>
</evidence>
<dbReference type="Proteomes" id="UP001596390">
    <property type="component" value="Unassembled WGS sequence"/>
</dbReference>
<feature type="transmembrane region" description="Helical" evidence="5">
    <location>
        <begin position="140"/>
        <end position="160"/>
    </location>
</feature>
<comment type="subcellular location">
    <subcellularLocation>
        <location evidence="1">Membrane</location>
        <topology evidence="1">Multi-pass membrane protein</topology>
    </subcellularLocation>
</comment>
<protein>
    <submittedName>
        <fullName evidence="7">MFS transporter</fullName>
    </submittedName>
</protein>
<dbReference type="PANTHER" id="PTHR23521:SF2">
    <property type="entry name" value="TRANSPORTER MFS SUPERFAMILY"/>
    <property type="match status" value="1"/>
</dbReference>
<sequence length="422" mass="41536">MSDDDRGERRLLGAVVLAVLISQVLLYPGVPDLVVALGAPAGIDAGMWFLVAEFGAFVSFAVVWGAASDALGRRVPLIVAGALGGAASYVALAAIPGLGLGFRAALVVRVVGGALTIGAFSLAITSLMDLGGGNGRNMGAAGTAIGLGAAVGSVVGGALADLDPFYPVYAGAAVLAGTGLLAATVDDGAVGRAQGLGSGAEEGSGTGAAGFRDVLARARTTRGLLVPLAFGFVDRLTAGFFALVGVYYFQDPAAFGLSAAGAGATLALFFVPFALLQSPFGSLSDRVGRFLPIVVGSIAYGVVTIAVGVAPVYPLAAALMALVGVCGALMAPATMALVTDLVEPEARGAAMGLFNVFGSLGFLAGFLVGGGATEAFGYAPAFLAVGGLELAIALALFPAVRAIAPGEGALGRRGDVDRSPSE</sequence>
<dbReference type="PROSITE" id="PS50850">
    <property type="entry name" value="MFS"/>
    <property type="match status" value="1"/>
</dbReference>
<feature type="transmembrane region" description="Helical" evidence="5">
    <location>
        <begin position="255"/>
        <end position="276"/>
    </location>
</feature>
<dbReference type="PANTHER" id="PTHR23521">
    <property type="entry name" value="TRANSPORTER MFS SUPERFAMILY"/>
    <property type="match status" value="1"/>
</dbReference>
<feature type="transmembrane region" description="Helical" evidence="5">
    <location>
        <begin position="350"/>
        <end position="369"/>
    </location>
</feature>
<dbReference type="InterPro" id="IPR001958">
    <property type="entry name" value="Tet-R_TetA/multi-R_MdtG-like"/>
</dbReference>
<evidence type="ECO:0000256" key="5">
    <source>
        <dbReference type="SAM" id="Phobius"/>
    </source>
</evidence>
<dbReference type="GO" id="GO:0016020">
    <property type="term" value="C:membrane"/>
    <property type="evidence" value="ECO:0007669"/>
    <property type="project" value="UniProtKB-SubCell"/>
</dbReference>
<feature type="domain" description="Major facilitator superfamily (MFS) profile" evidence="6">
    <location>
        <begin position="223"/>
        <end position="422"/>
    </location>
</feature>
<dbReference type="RefSeq" id="WP_267663570.1">
    <property type="nucleotide sequence ID" value="NZ_JAODIX010000028.1"/>
</dbReference>
<keyword evidence="4 5" id="KW-0472">Membrane</keyword>
<gene>
    <name evidence="7" type="ORF">ACFQMK_06860</name>
</gene>
<dbReference type="InterPro" id="IPR020846">
    <property type="entry name" value="MFS_dom"/>
</dbReference>
<feature type="transmembrane region" description="Helical" evidence="5">
    <location>
        <begin position="315"/>
        <end position="338"/>
    </location>
</feature>
<dbReference type="AlphaFoldDB" id="A0ABD5YG08"/>
<organism evidence="7 8">
    <name type="scientific">Halorubrum yunnanense</name>
    <dbReference type="NCBI Taxonomy" id="1526162"/>
    <lineage>
        <taxon>Archaea</taxon>
        <taxon>Methanobacteriati</taxon>
        <taxon>Methanobacteriota</taxon>
        <taxon>Stenosarchaea group</taxon>
        <taxon>Halobacteria</taxon>
        <taxon>Halobacteriales</taxon>
        <taxon>Haloferacaceae</taxon>
        <taxon>Halorubrum</taxon>
    </lineage>
</organism>
<name>A0ABD5YG08_9EURY</name>
<keyword evidence="3 5" id="KW-1133">Transmembrane helix</keyword>
<keyword evidence="8" id="KW-1185">Reference proteome</keyword>
<evidence type="ECO:0000259" key="6">
    <source>
        <dbReference type="PROSITE" id="PS50850"/>
    </source>
</evidence>
<evidence type="ECO:0000313" key="8">
    <source>
        <dbReference type="Proteomes" id="UP001596390"/>
    </source>
</evidence>
<dbReference type="InterPro" id="IPR036259">
    <property type="entry name" value="MFS_trans_sf"/>
</dbReference>
<evidence type="ECO:0000256" key="4">
    <source>
        <dbReference type="ARBA" id="ARBA00023136"/>
    </source>
</evidence>
<feature type="transmembrane region" description="Helical" evidence="5">
    <location>
        <begin position="166"/>
        <end position="185"/>
    </location>
</feature>
<dbReference type="Gene3D" id="1.20.1250.20">
    <property type="entry name" value="MFS general substrate transporter like domains"/>
    <property type="match status" value="2"/>
</dbReference>
<dbReference type="SUPFAM" id="SSF103473">
    <property type="entry name" value="MFS general substrate transporter"/>
    <property type="match status" value="1"/>
</dbReference>
<dbReference type="Pfam" id="PF07690">
    <property type="entry name" value="MFS_1"/>
    <property type="match status" value="1"/>
</dbReference>
<feature type="transmembrane region" description="Helical" evidence="5">
    <location>
        <begin position="375"/>
        <end position="397"/>
    </location>
</feature>
<comment type="caution">
    <text evidence="7">The sequence shown here is derived from an EMBL/GenBank/DDBJ whole genome shotgun (WGS) entry which is preliminary data.</text>
</comment>
<dbReference type="InterPro" id="IPR011701">
    <property type="entry name" value="MFS"/>
</dbReference>
<feature type="transmembrane region" description="Helical" evidence="5">
    <location>
        <begin position="224"/>
        <end position="249"/>
    </location>
</feature>
<reference evidence="7 8" key="1">
    <citation type="journal article" date="2019" name="Int. J. Syst. Evol. Microbiol.">
        <title>The Global Catalogue of Microorganisms (GCM) 10K type strain sequencing project: providing services to taxonomists for standard genome sequencing and annotation.</title>
        <authorList>
            <consortium name="The Broad Institute Genomics Platform"/>
            <consortium name="The Broad Institute Genome Sequencing Center for Infectious Disease"/>
            <person name="Wu L."/>
            <person name="Ma J."/>
        </authorList>
    </citation>
    <scope>NUCLEOTIDE SEQUENCE [LARGE SCALE GENOMIC DNA]</scope>
    <source>
        <strain evidence="7 8">Q85</strain>
    </source>
</reference>
<keyword evidence="2 5" id="KW-0812">Transmembrane</keyword>